<evidence type="ECO:0000313" key="10">
    <source>
        <dbReference type="Proteomes" id="UP000298416"/>
    </source>
</evidence>
<evidence type="ECO:0000313" key="9">
    <source>
        <dbReference type="EMBL" id="KAG6418902.1"/>
    </source>
</evidence>
<dbReference type="GO" id="GO:0016712">
    <property type="term" value="F:oxidoreductase activity, acting on paired donors, with incorporation or reduction of molecular oxygen, reduced flavin or flavoprotein as one donor, and incorporation of one atom of oxygen"/>
    <property type="evidence" value="ECO:0007669"/>
    <property type="project" value="UniProtKB-ARBA"/>
</dbReference>
<comment type="subcellular location">
    <subcellularLocation>
        <location evidence="2">Membrane</location>
        <topology evidence="2">Single-pass membrane protein</topology>
    </subcellularLocation>
</comment>
<keyword evidence="8" id="KW-0503">Monooxygenase</keyword>
<dbReference type="CDD" id="cd11064">
    <property type="entry name" value="CYP86A"/>
    <property type="match status" value="1"/>
</dbReference>
<dbReference type="OrthoDB" id="1470350at2759"/>
<accession>A0A8X8ZVT1</accession>
<evidence type="ECO:0000256" key="7">
    <source>
        <dbReference type="PIRSR" id="PIRSR602401-1"/>
    </source>
</evidence>
<dbReference type="Proteomes" id="UP000298416">
    <property type="component" value="Unassembled WGS sequence"/>
</dbReference>
<dbReference type="SUPFAM" id="SSF48264">
    <property type="entry name" value="Cytochrome P450"/>
    <property type="match status" value="1"/>
</dbReference>
<evidence type="ECO:0000256" key="8">
    <source>
        <dbReference type="RuleBase" id="RU000461"/>
    </source>
</evidence>
<organism evidence="9">
    <name type="scientific">Salvia splendens</name>
    <name type="common">Scarlet sage</name>
    <dbReference type="NCBI Taxonomy" id="180675"/>
    <lineage>
        <taxon>Eukaryota</taxon>
        <taxon>Viridiplantae</taxon>
        <taxon>Streptophyta</taxon>
        <taxon>Embryophyta</taxon>
        <taxon>Tracheophyta</taxon>
        <taxon>Spermatophyta</taxon>
        <taxon>Magnoliopsida</taxon>
        <taxon>eudicotyledons</taxon>
        <taxon>Gunneridae</taxon>
        <taxon>Pentapetalae</taxon>
        <taxon>asterids</taxon>
        <taxon>lamiids</taxon>
        <taxon>Lamiales</taxon>
        <taxon>Lamiaceae</taxon>
        <taxon>Nepetoideae</taxon>
        <taxon>Mentheae</taxon>
        <taxon>Salviinae</taxon>
        <taxon>Salvia</taxon>
        <taxon>Salvia subgen. Calosphace</taxon>
        <taxon>core Calosphace</taxon>
    </lineage>
</organism>
<evidence type="ECO:0000256" key="3">
    <source>
        <dbReference type="ARBA" id="ARBA00010617"/>
    </source>
</evidence>
<dbReference type="PRINTS" id="PR00463">
    <property type="entry name" value="EP450I"/>
</dbReference>
<comment type="caution">
    <text evidence="9">The sequence shown here is derived from an EMBL/GenBank/DDBJ whole genome shotgun (WGS) entry which is preliminary data.</text>
</comment>
<dbReference type="PANTHER" id="PTHR24296">
    <property type="entry name" value="CYTOCHROME P450"/>
    <property type="match status" value="1"/>
</dbReference>
<dbReference type="Pfam" id="PF00067">
    <property type="entry name" value="p450"/>
    <property type="match status" value="1"/>
</dbReference>
<proteinExistence type="inferred from homology"/>
<gene>
    <name evidence="9" type="ORF">SASPL_121108</name>
</gene>
<feature type="binding site" description="axial binding residue" evidence="7">
    <location>
        <position position="445"/>
    </location>
    <ligand>
        <name>heme</name>
        <dbReference type="ChEBI" id="CHEBI:30413"/>
    </ligand>
    <ligandPart>
        <name>Fe</name>
        <dbReference type="ChEBI" id="CHEBI:18248"/>
    </ligandPart>
</feature>
<evidence type="ECO:0008006" key="11">
    <source>
        <dbReference type="Google" id="ProtNLM"/>
    </source>
</evidence>
<name>A0A8X8ZVT1_SALSN</name>
<reference evidence="9" key="2">
    <citation type="submission" date="2020-08" db="EMBL/GenBank/DDBJ databases">
        <title>Plant Genome Project.</title>
        <authorList>
            <person name="Zhang R.-G."/>
        </authorList>
    </citation>
    <scope>NUCLEOTIDE SEQUENCE</scope>
    <source>
        <strain evidence="9">Huo1</strain>
        <tissue evidence="9">Leaf</tissue>
    </source>
</reference>
<dbReference type="InterPro" id="IPR001128">
    <property type="entry name" value="Cyt_P450"/>
</dbReference>
<dbReference type="AlphaFoldDB" id="A0A8X8ZVT1"/>
<dbReference type="GO" id="GO:0020037">
    <property type="term" value="F:heme binding"/>
    <property type="evidence" value="ECO:0007669"/>
    <property type="project" value="InterPro"/>
</dbReference>
<dbReference type="InterPro" id="IPR036396">
    <property type="entry name" value="Cyt_P450_sf"/>
</dbReference>
<sequence length="499" mass="56986">MGLLDYPELVLLIPLIAYIVTRRGKEILTPTNWPVLGMLPGVLLNLHSPHEYLTQFFHDRGTTLEFKGPWLSGMNMVFTCDPANIHHVFSRNFSNYPKGPEFRKIFNVLGDGIFGADFGLWEVHRKTTLSQFSHATFAADLEATVWGKVEAGLLPLLRGFCEMGIEFDLQDIFQRLTFDNICKLVLDHDPCSLSPELPHIPCEKAFSAVGEPLLYRHVIPEFIWRIQARFNIGRERKLADAARVFHEFIYSRIGLGSDEEGKGFNMLRAFERMYLDKNLGPASGLRDFLKDTSLNLMFAGRDTTSTALTWLFWLVAQNPATDRNIREEIKIELNNMNGNKWRYFTSQESHKLRYLHGALCESLRLYPPVAMEHKAPLRPDVLPSGHCLESNSRLIVSFYSVGRMESVWGKDCLEFKPERWISPSGKIKHEPSYKFPAFNAGPRTCLGKEMAFVQMKMVAAAIIYHYHVELVEGHPVYPRDSVILQAKHGLKVRLSAIDS</sequence>
<keyword evidence="10" id="KW-1185">Reference proteome</keyword>
<comment type="similarity">
    <text evidence="3 8">Belongs to the cytochrome P450 family.</text>
</comment>
<evidence type="ECO:0000256" key="6">
    <source>
        <dbReference type="ARBA" id="ARBA00023004"/>
    </source>
</evidence>
<evidence type="ECO:0000256" key="5">
    <source>
        <dbReference type="ARBA" id="ARBA00023002"/>
    </source>
</evidence>
<dbReference type="GO" id="GO:0016020">
    <property type="term" value="C:membrane"/>
    <property type="evidence" value="ECO:0007669"/>
    <property type="project" value="UniProtKB-SubCell"/>
</dbReference>
<evidence type="ECO:0000256" key="1">
    <source>
        <dbReference type="ARBA" id="ARBA00001971"/>
    </source>
</evidence>
<dbReference type="InterPro" id="IPR002401">
    <property type="entry name" value="Cyt_P450_E_grp-I"/>
</dbReference>
<keyword evidence="6 7" id="KW-0408">Iron</keyword>
<dbReference type="InterPro" id="IPR017972">
    <property type="entry name" value="Cyt_P450_CS"/>
</dbReference>
<keyword evidence="7 8" id="KW-0349">Heme</keyword>
<keyword evidence="5 8" id="KW-0560">Oxidoreductase</keyword>
<protein>
    <recommendedName>
        <fullName evidence="11">Fatty acid omega-hydroxylase</fullName>
    </recommendedName>
</protein>
<evidence type="ECO:0000256" key="2">
    <source>
        <dbReference type="ARBA" id="ARBA00004167"/>
    </source>
</evidence>
<dbReference type="PROSITE" id="PS00086">
    <property type="entry name" value="CYTOCHROME_P450"/>
    <property type="match status" value="1"/>
</dbReference>
<evidence type="ECO:0000256" key="4">
    <source>
        <dbReference type="ARBA" id="ARBA00022723"/>
    </source>
</evidence>
<reference evidence="9" key="1">
    <citation type="submission" date="2018-01" db="EMBL/GenBank/DDBJ databases">
        <authorList>
            <person name="Mao J.F."/>
        </authorList>
    </citation>
    <scope>NUCLEOTIDE SEQUENCE</scope>
    <source>
        <strain evidence="9">Huo1</strain>
        <tissue evidence="9">Leaf</tissue>
    </source>
</reference>
<dbReference type="GO" id="GO:0016114">
    <property type="term" value="P:terpenoid biosynthetic process"/>
    <property type="evidence" value="ECO:0007669"/>
    <property type="project" value="UniProtKB-ARBA"/>
</dbReference>
<dbReference type="Gene3D" id="1.10.630.10">
    <property type="entry name" value="Cytochrome P450"/>
    <property type="match status" value="1"/>
</dbReference>
<dbReference type="PRINTS" id="PR00385">
    <property type="entry name" value="P450"/>
</dbReference>
<dbReference type="GO" id="GO:0005506">
    <property type="term" value="F:iron ion binding"/>
    <property type="evidence" value="ECO:0007669"/>
    <property type="project" value="InterPro"/>
</dbReference>
<dbReference type="EMBL" id="PNBA02000007">
    <property type="protein sequence ID" value="KAG6418902.1"/>
    <property type="molecule type" value="Genomic_DNA"/>
</dbReference>
<keyword evidence="4 7" id="KW-0479">Metal-binding</keyword>
<comment type="cofactor">
    <cofactor evidence="1 7">
        <name>heme</name>
        <dbReference type="ChEBI" id="CHEBI:30413"/>
    </cofactor>
</comment>